<evidence type="ECO:0000256" key="3">
    <source>
        <dbReference type="ARBA" id="ARBA00022692"/>
    </source>
</evidence>
<reference evidence="7" key="1">
    <citation type="submission" date="2016-07" db="EMBL/GenBank/DDBJ databases">
        <title>Comparative genomics of the Campylobacter concisus group.</title>
        <authorList>
            <person name="Miller W.G."/>
            <person name="Yee E."/>
            <person name="Chapman M.H."/>
            <person name="Huynh S."/>
            <person name="Bono J.L."/>
            <person name="On S.L.W."/>
            <person name="StLeger J."/>
            <person name="Foster G."/>
            <person name="Parker C.T."/>
        </authorList>
    </citation>
    <scope>NUCLEOTIDE SEQUENCE</scope>
    <source>
        <strain evidence="7">525.92</strain>
    </source>
</reference>
<dbReference type="GO" id="GO:0015171">
    <property type="term" value="F:amino acid transmembrane transporter activity"/>
    <property type="evidence" value="ECO:0007669"/>
    <property type="project" value="TreeGrafter"/>
</dbReference>
<protein>
    <submittedName>
        <fullName evidence="7">Transporter, LysE family</fullName>
    </submittedName>
</protein>
<dbReference type="KEGG" id="ccv:CCV52592_0413"/>
<gene>
    <name evidence="7" type="ORF">CCV52592_0413</name>
</gene>
<feature type="transmembrane region" description="Helical" evidence="6">
    <location>
        <begin position="147"/>
        <end position="171"/>
    </location>
</feature>
<dbReference type="PANTHER" id="PTHR30086:SF20">
    <property type="entry name" value="ARGININE EXPORTER PROTEIN ARGO-RELATED"/>
    <property type="match status" value="1"/>
</dbReference>
<proteinExistence type="predicted"/>
<organism evidence="7 8">
    <name type="scientific">Campylobacter curvus (strain 525.92)</name>
    <dbReference type="NCBI Taxonomy" id="360105"/>
    <lineage>
        <taxon>Bacteria</taxon>
        <taxon>Pseudomonadati</taxon>
        <taxon>Campylobacterota</taxon>
        <taxon>Epsilonproteobacteria</taxon>
        <taxon>Campylobacterales</taxon>
        <taxon>Campylobacteraceae</taxon>
        <taxon>Campylobacter</taxon>
    </lineage>
</organism>
<keyword evidence="8" id="KW-1185">Reference proteome</keyword>
<dbReference type="Proteomes" id="UP000006380">
    <property type="component" value="Chromosome"/>
</dbReference>
<comment type="subcellular location">
    <subcellularLocation>
        <location evidence="1">Cell membrane</location>
        <topology evidence="1">Multi-pass membrane protein</topology>
    </subcellularLocation>
</comment>
<dbReference type="GO" id="GO:0005886">
    <property type="term" value="C:plasma membrane"/>
    <property type="evidence" value="ECO:0007669"/>
    <property type="project" value="UniProtKB-SubCell"/>
</dbReference>
<sequence>MSEILLRGFLLGASIIIAIGAQNIFVLKQSLSKNHIFAICLTCALCDTVLLSMGVYGVGETLGCSKIFSIIIAVLGAIFLFAYGTLALRSAFKAQSEINLNVQKARATLKTTLAKTLAITLLNPHVYIDTVVIVGGIAATIPASQKAFFLLGAVVASFAWFFALGYGAKAASVLFKSPKTWRILDLVTAAIMFYIGALLVKFVIENL</sequence>
<name>A7H0D0_CAMC5</name>
<feature type="transmembrane region" description="Helical" evidence="6">
    <location>
        <begin position="183"/>
        <end position="204"/>
    </location>
</feature>
<dbReference type="AlphaFoldDB" id="A7H0D0"/>
<accession>A7H0D0</accession>
<evidence type="ECO:0000313" key="7">
    <source>
        <dbReference type="EMBL" id="EAT99907.1"/>
    </source>
</evidence>
<dbReference type="InterPro" id="IPR001123">
    <property type="entry name" value="LeuE-type"/>
</dbReference>
<evidence type="ECO:0000256" key="2">
    <source>
        <dbReference type="ARBA" id="ARBA00022475"/>
    </source>
</evidence>
<evidence type="ECO:0000313" key="8">
    <source>
        <dbReference type="Proteomes" id="UP000006380"/>
    </source>
</evidence>
<dbReference type="RefSeq" id="WP_011992696.1">
    <property type="nucleotide sequence ID" value="NC_009715.2"/>
</dbReference>
<evidence type="ECO:0000256" key="4">
    <source>
        <dbReference type="ARBA" id="ARBA00022989"/>
    </source>
</evidence>
<keyword evidence="2" id="KW-1003">Cell membrane</keyword>
<feature type="transmembrane region" description="Helical" evidence="6">
    <location>
        <begin position="67"/>
        <end position="92"/>
    </location>
</feature>
<evidence type="ECO:0000256" key="5">
    <source>
        <dbReference type="ARBA" id="ARBA00023136"/>
    </source>
</evidence>
<dbReference type="OrthoDB" id="5638726at2"/>
<dbReference type="PANTHER" id="PTHR30086">
    <property type="entry name" value="ARGININE EXPORTER PROTEIN ARGO"/>
    <property type="match status" value="1"/>
</dbReference>
<evidence type="ECO:0000256" key="6">
    <source>
        <dbReference type="SAM" id="Phobius"/>
    </source>
</evidence>
<keyword evidence="5 6" id="KW-0472">Membrane</keyword>
<dbReference type="HOGENOM" id="CLU_087840_0_0_7"/>
<keyword evidence="3 6" id="KW-0812">Transmembrane</keyword>
<feature type="transmembrane region" description="Helical" evidence="6">
    <location>
        <begin position="36"/>
        <end position="55"/>
    </location>
</feature>
<evidence type="ECO:0000256" key="1">
    <source>
        <dbReference type="ARBA" id="ARBA00004651"/>
    </source>
</evidence>
<dbReference type="EMBL" id="CP000767">
    <property type="protein sequence ID" value="EAT99907.1"/>
    <property type="molecule type" value="Genomic_DNA"/>
</dbReference>
<feature type="transmembrane region" description="Helical" evidence="6">
    <location>
        <begin position="6"/>
        <end position="27"/>
    </location>
</feature>
<keyword evidence="4 6" id="KW-1133">Transmembrane helix</keyword>
<dbReference type="Pfam" id="PF01810">
    <property type="entry name" value="LysE"/>
    <property type="match status" value="1"/>
</dbReference>
<dbReference type="STRING" id="360105.CCV52592_0413"/>